<keyword evidence="1" id="KW-0472">Membrane</keyword>
<dbReference type="RefSeq" id="WP_058470435.1">
    <property type="nucleotide sequence ID" value="NZ_CAAAIC010000002.1"/>
</dbReference>
<dbReference type="PATRIC" id="fig|456.5.peg.956"/>
<gene>
    <name evidence="3" type="ORF">Ljor_0899</name>
</gene>
<dbReference type="Proteomes" id="UP000055035">
    <property type="component" value="Unassembled WGS sequence"/>
</dbReference>
<dbReference type="OrthoDB" id="9813518at2"/>
<feature type="transmembrane region" description="Helical" evidence="1">
    <location>
        <begin position="35"/>
        <end position="54"/>
    </location>
</feature>
<keyword evidence="1" id="KW-1133">Transmembrane helix</keyword>
<feature type="transmembrane region" description="Helical" evidence="1">
    <location>
        <begin position="90"/>
        <end position="111"/>
    </location>
</feature>
<evidence type="ECO:0000259" key="2">
    <source>
        <dbReference type="Pfam" id="PF07885"/>
    </source>
</evidence>
<evidence type="ECO:0000313" key="3">
    <source>
        <dbReference type="EMBL" id="KTD16593.1"/>
    </source>
</evidence>
<protein>
    <submittedName>
        <fullName evidence="3">Ion channel</fullName>
    </submittedName>
</protein>
<feature type="transmembrane region" description="Helical" evidence="1">
    <location>
        <begin position="12"/>
        <end position="29"/>
    </location>
</feature>
<dbReference type="Gene3D" id="1.10.287.70">
    <property type="match status" value="1"/>
</dbReference>
<accession>A0A0W0V8W5</accession>
<feature type="transmembrane region" description="Helical" evidence="1">
    <location>
        <begin position="61"/>
        <end position="84"/>
    </location>
</feature>
<reference evidence="3 4" key="1">
    <citation type="submission" date="2015-11" db="EMBL/GenBank/DDBJ databases">
        <title>Genomic analysis of 38 Legionella species identifies large and diverse effector repertoires.</title>
        <authorList>
            <person name="Burstein D."/>
            <person name="Amaro F."/>
            <person name="Zusman T."/>
            <person name="Lifshitz Z."/>
            <person name="Cohen O."/>
            <person name="Gilbert J.A."/>
            <person name="Pupko T."/>
            <person name="Shuman H.A."/>
            <person name="Segal G."/>
        </authorList>
    </citation>
    <scope>NUCLEOTIDE SEQUENCE [LARGE SCALE GENOMIC DNA]</scope>
    <source>
        <strain evidence="3 4">BL-540</strain>
    </source>
</reference>
<dbReference type="InterPro" id="IPR013099">
    <property type="entry name" value="K_chnl_dom"/>
</dbReference>
<dbReference type="SUPFAM" id="SSF81324">
    <property type="entry name" value="Voltage-gated potassium channels"/>
    <property type="match status" value="1"/>
</dbReference>
<feature type="domain" description="Potassium channel" evidence="2">
    <location>
        <begin position="161"/>
        <end position="207"/>
    </location>
</feature>
<comment type="caution">
    <text evidence="3">The sequence shown here is derived from an EMBL/GenBank/DDBJ whole genome shotgun (WGS) entry which is preliminary data.</text>
</comment>
<evidence type="ECO:0000313" key="4">
    <source>
        <dbReference type="Proteomes" id="UP000055035"/>
    </source>
</evidence>
<dbReference type="Pfam" id="PF07885">
    <property type="entry name" value="Ion_trans_2"/>
    <property type="match status" value="1"/>
</dbReference>
<dbReference type="EMBL" id="LNYJ01000011">
    <property type="protein sequence ID" value="KTD16593.1"/>
    <property type="molecule type" value="Genomic_DNA"/>
</dbReference>
<feature type="transmembrane region" description="Helical" evidence="1">
    <location>
        <begin position="118"/>
        <end position="139"/>
    </location>
</feature>
<sequence length="219" mass="24428">MAALFRLIEQLRFLFLFAVVILFCITKALDAQFGFWGLGDLVLFALIAFSLVLIGKGARRFLILLIVLSTAELLSILLSILLAHPMTGPIKAFFTTFYFLLMAAVCLRYTFSDKTIDITTLFGSLSAYLFIGLSFAYLYSLLNFINPFAFSGLETGQDYLVIYYSFTTLTTTGFGDIVPKTPIARTLAWIESFTGQAYLAIIMAQLVGRYVSDTLNARK</sequence>
<organism evidence="3 4">
    <name type="scientific">Legionella jordanis</name>
    <dbReference type="NCBI Taxonomy" id="456"/>
    <lineage>
        <taxon>Bacteria</taxon>
        <taxon>Pseudomonadati</taxon>
        <taxon>Pseudomonadota</taxon>
        <taxon>Gammaproteobacteria</taxon>
        <taxon>Legionellales</taxon>
        <taxon>Legionellaceae</taxon>
        <taxon>Legionella</taxon>
    </lineage>
</organism>
<dbReference type="STRING" id="456.Ljor_0899"/>
<name>A0A0W0V8W5_9GAMM</name>
<dbReference type="AlphaFoldDB" id="A0A0W0V8W5"/>
<keyword evidence="1" id="KW-0812">Transmembrane</keyword>
<evidence type="ECO:0000256" key="1">
    <source>
        <dbReference type="SAM" id="Phobius"/>
    </source>
</evidence>
<proteinExistence type="predicted"/>
<feature type="transmembrane region" description="Helical" evidence="1">
    <location>
        <begin position="159"/>
        <end position="178"/>
    </location>
</feature>
<keyword evidence="4" id="KW-1185">Reference proteome</keyword>